<dbReference type="Gene3D" id="3.10.180.10">
    <property type="entry name" value="2,3-Dihydroxybiphenyl 1,2-Dioxygenase, domain 1"/>
    <property type="match status" value="1"/>
</dbReference>
<keyword evidence="3" id="KW-1185">Reference proteome</keyword>
<dbReference type="AlphaFoldDB" id="A0A1N6FP43"/>
<dbReference type="InterPro" id="IPR029068">
    <property type="entry name" value="Glyas_Bleomycin-R_OHBP_Dase"/>
</dbReference>
<feature type="domain" description="VOC" evidence="1">
    <location>
        <begin position="168"/>
        <end position="285"/>
    </location>
</feature>
<name>A0A1N6FP43_9BACT</name>
<dbReference type="InterPro" id="IPR004360">
    <property type="entry name" value="Glyas_Fos-R_dOase_dom"/>
</dbReference>
<gene>
    <name evidence="2" type="ORF">SAMN05444394_2600</name>
</gene>
<dbReference type="CDD" id="cd06587">
    <property type="entry name" value="VOC"/>
    <property type="match status" value="1"/>
</dbReference>
<dbReference type="EMBL" id="FSRC01000002">
    <property type="protein sequence ID" value="SIN96993.1"/>
    <property type="molecule type" value="Genomic_DNA"/>
</dbReference>
<organism evidence="2 3">
    <name type="scientific">Algoriphagus halophilus</name>
    <dbReference type="NCBI Taxonomy" id="226505"/>
    <lineage>
        <taxon>Bacteria</taxon>
        <taxon>Pseudomonadati</taxon>
        <taxon>Bacteroidota</taxon>
        <taxon>Cytophagia</taxon>
        <taxon>Cytophagales</taxon>
        <taxon>Cyclobacteriaceae</taxon>
        <taxon>Algoriphagus</taxon>
    </lineage>
</organism>
<evidence type="ECO:0000313" key="2">
    <source>
        <dbReference type="EMBL" id="SIN96993.1"/>
    </source>
</evidence>
<keyword evidence="2" id="KW-0560">Oxidoreductase</keyword>
<dbReference type="PROSITE" id="PS51819">
    <property type="entry name" value="VOC"/>
    <property type="match status" value="1"/>
</dbReference>
<dbReference type="Pfam" id="PF00903">
    <property type="entry name" value="Glyoxalase"/>
    <property type="match status" value="1"/>
</dbReference>
<sequence>MNFRKNHLPPLFLISLIMILYSCQKVEFKKESGAFEVFAEMVQAGVKPIALSQPLSPSEMDLFMPEATSIAEKYEISVFREPNLIGTSLFDSSVVQGKEVLILYKGESLEAYQMLKKRANELEASKEYSGQKKEDVSRTFGRMLGYPESNINNLLAQNSDFKDLGDFGITGQELIWFYKDLPEAKKFYSETLGLKILSEEEKSATFQIVGDSRLVIKSVEGSGYSGNEAKSVALALLTDNLEEWYSHLQKEKVTIKYTLKVKPDGAHDGFVAMDPEGYLLEFEMFRMHPENEKFIPELKGRKPLATSLGTEYNFYASITWLYYKDILPMENFMTQNLGLELSADQGWAKIYRLSDNSYVGLVDEMRGMNSFSEEKLVEVKIGLSDSDGWETYLKKKDSDSTRRSNTFSDLGGYLFRF</sequence>
<proteinExistence type="predicted"/>
<reference evidence="3" key="1">
    <citation type="submission" date="2016-11" db="EMBL/GenBank/DDBJ databases">
        <authorList>
            <person name="Varghese N."/>
            <person name="Submissions S."/>
        </authorList>
    </citation>
    <scope>NUCLEOTIDE SEQUENCE [LARGE SCALE GENOMIC DNA]</scope>
    <source>
        <strain evidence="3">DSM 15292</strain>
    </source>
</reference>
<dbReference type="GO" id="GO:0051213">
    <property type="term" value="F:dioxygenase activity"/>
    <property type="evidence" value="ECO:0007669"/>
    <property type="project" value="UniProtKB-KW"/>
</dbReference>
<evidence type="ECO:0000259" key="1">
    <source>
        <dbReference type="PROSITE" id="PS51819"/>
    </source>
</evidence>
<dbReference type="Proteomes" id="UP000185221">
    <property type="component" value="Unassembled WGS sequence"/>
</dbReference>
<accession>A0A1N6FP43</accession>
<dbReference type="PROSITE" id="PS51257">
    <property type="entry name" value="PROKAR_LIPOPROTEIN"/>
    <property type="match status" value="1"/>
</dbReference>
<dbReference type="STRING" id="226505.SAMN05444394_2600"/>
<keyword evidence="2" id="KW-0223">Dioxygenase</keyword>
<dbReference type="InterPro" id="IPR037523">
    <property type="entry name" value="VOC_core"/>
</dbReference>
<evidence type="ECO:0000313" key="3">
    <source>
        <dbReference type="Proteomes" id="UP000185221"/>
    </source>
</evidence>
<protein>
    <submittedName>
        <fullName evidence="2">Glyoxalase/Bleomycin resistance protein/Dioxygenase superfamily protein</fullName>
    </submittedName>
</protein>
<dbReference type="SUPFAM" id="SSF54593">
    <property type="entry name" value="Glyoxalase/Bleomycin resistance protein/Dihydroxybiphenyl dioxygenase"/>
    <property type="match status" value="1"/>
</dbReference>